<sequence length="176" mass="19366">MAASDAKFPVAGLARDGWSTEDETTATCFCGAVQLVFPIQGSGLVNRHVCHCSDCRKISSGLYMSNITVSDAQLRHVRGRDQLKIFSQSETVRSGGLMTNYFCGTCGTLMYRRGERFPGLTILRTGTVDDFSLAETKLRPQVEQFVEHRAGWQRPIQGVPQVVGMHSPADLERAPL</sequence>
<dbReference type="InterPro" id="IPR006913">
    <property type="entry name" value="CENP-V/GFA"/>
</dbReference>
<dbReference type="InterPro" id="IPR011057">
    <property type="entry name" value="Mss4-like_sf"/>
</dbReference>
<dbReference type="Pfam" id="PF04828">
    <property type="entry name" value="GFA"/>
    <property type="match status" value="1"/>
</dbReference>
<organism evidence="6 7">
    <name type="scientific">Parathielavia appendiculata</name>
    <dbReference type="NCBI Taxonomy" id="2587402"/>
    <lineage>
        <taxon>Eukaryota</taxon>
        <taxon>Fungi</taxon>
        <taxon>Dikarya</taxon>
        <taxon>Ascomycota</taxon>
        <taxon>Pezizomycotina</taxon>
        <taxon>Sordariomycetes</taxon>
        <taxon>Sordariomycetidae</taxon>
        <taxon>Sordariales</taxon>
        <taxon>Chaetomiaceae</taxon>
        <taxon>Parathielavia</taxon>
    </lineage>
</organism>
<evidence type="ECO:0000259" key="5">
    <source>
        <dbReference type="PROSITE" id="PS51891"/>
    </source>
</evidence>
<dbReference type="SUPFAM" id="SSF51316">
    <property type="entry name" value="Mss4-like"/>
    <property type="match status" value="1"/>
</dbReference>
<evidence type="ECO:0000256" key="4">
    <source>
        <dbReference type="ARBA" id="ARBA00023239"/>
    </source>
</evidence>
<evidence type="ECO:0000256" key="1">
    <source>
        <dbReference type="ARBA" id="ARBA00005495"/>
    </source>
</evidence>
<dbReference type="RefSeq" id="XP_062650541.1">
    <property type="nucleotide sequence ID" value="XM_062788289.1"/>
</dbReference>
<accession>A0AAN6Z5S7</accession>
<evidence type="ECO:0000256" key="2">
    <source>
        <dbReference type="ARBA" id="ARBA00022723"/>
    </source>
</evidence>
<dbReference type="Gene3D" id="3.90.1590.10">
    <property type="entry name" value="glutathione-dependent formaldehyde- activating enzyme (gfa)"/>
    <property type="match status" value="1"/>
</dbReference>
<dbReference type="EMBL" id="MU853224">
    <property type="protein sequence ID" value="KAK4126770.1"/>
    <property type="molecule type" value="Genomic_DNA"/>
</dbReference>
<comment type="similarity">
    <text evidence="1">Belongs to the Gfa family.</text>
</comment>
<feature type="domain" description="CENP-V/GFA" evidence="5">
    <location>
        <begin position="24"/>
        <end position="142"/>
    </location>
</feature>
<name>A0AAN6Z5S7_9PEZI</name>
<keyword evidence="2" id="KW-0479">Metal-binding</keyword>
<reference evidence="6" key="2">
    <citation type="submission" date="2023-05" db="EMBL/GenBank/DDBJ databases">
        <authorList>
            <consortium name="Lawrence Berkeley National Laboratory"/>
            <person name="Steindorff A."/>
            <person name="Hensen N."/>
            <person name="Bonometti L."/>
            <person name="Westerberg I."/>
            <person name="Brannstrom I.O."/>
            <person name="Guillou S."/>
            <person name="Cros-Aarteil S."/>
            <person name="Calhoun S."/>
            <person name="Haridas S."/>
            <person name="Kuo A."/>
            <person name="Mondo S."/>
            <person name="Pangilinan J."/>
            <person name="Riley R."/>
            <person name="Labutti K."/>
            <person name="Andreopoulos B."/>
            <person name="Lipzen A."/>
            <person name="Chen C."/>
            <person name="Yanf M."/>
            <person name="Daum C."/>
            <person name="Ng V."/>
            <person name="Clum A."/>
            <person name="Ohm R."/>
            <person name="Martin F."/>
            <person name="Silar P."/>
            <person name="Natvig D."/>
            <person name="Lalanne C."/>
            <person name="Gautier V."/>
            <person name="Ament-Velasquez S.L."/>
            <person name="Kruys A."/>
            <person name="Hutchinson M.I."/>
            <person name="Powell A.J."/>
            <person name="Barry K."/>
            <person name="Miller A.N."/>
            <person name="Grigoriev I.V."/>
            <person name="Debuchy R."/>
            <person name="Gladieux P."/>
            <person name="Thoren M.H."/>
            <person name="Johannesson H."/>
        </authorList>
    </citation>
    <scope>NUCLEOTIDE SEQUENCE</scope>
    <source>
        <strain evidence="6">CBS 731.68</strain>
    </source>
</reference>
<dbReference type="PROSITE" id="PS51891">
    <property type="entry name" value="CENP_V_GFA"/>
    <property type="match status" value="1"/>
</dbReference>
<dbReference type="GeneID" id="87825059"/>
<dbReference type="AlphaFoldDB" id="A0AAN6Z5S7"/>
<evidence type="ECO:0000313" key="7">
    <source>
        <dbReference type="Proteomes" id="UP001302602"/>
    </source>
</evidence>
<proteinExistence type="inferred from homology"/>
<dbReference type="PANTHER" id="PTHR33337">
    <property type="entry name" value="GFA DOMAIN-CONTAINING PROTEIN"/>
    <property type="match status" value="1"/>
</dbReference>
<comment type="caution">
    <text evidence="6">The sequence shown here is derived from an EMBL/GenBank/DDBJ whole genome shotgun (WGS) entry which is preliminary data.</text>
</comment>
<dbReference type="GO" id="GO:0046872">
    <property type="term" value="F:metal ion binding"/>
    <property type="evidence" value="ECO:0007669"/>
    <property type="project" value="UniProtKB-KW"/>
</dbReference>
<keyword evidence="3" id="KW-0862">Zinc</keyword>
<protein>
    <recommendedName>
        <fullName evidence="5">CENP-V/GFA domain-containing protein</fullName>
    </recommendedName>
</protein>
<keyword evidence="7" id="KW-1185">Reference proteome</keyword>
<dbReference type="PANTHER" id="PTHR33337:SF8">
    <property type="entry name" value="CENP-V_GFA DOMAIN-CONTAINING PROTEIN"/>
    <property type="match status" value="1"/>
</dbReference>
<evidence type="ECO:0000256" key="3">
    <source>
        <dbReference type="ARBA" id="ARBA00022833"/>
    </source>
</evidence>
<dbReference type="GO" id="GO:0016846">
    <property type="term" value="F:carbon-sulfur lyase activity"/>
    <property type="evidence" value="ECO:0007669"/>
    <property type="project" value="InterPro"/>
</dbReference>
<dbReference type="Proteomes" id="UP001302602">
    <property type="component" value="Unassembled WGS sequence"/>
</dbReference>
<evidence type="ECO:0000313" key="6">
    <source>
        <dbReference type="EMBL" id="KAK4126770.1"/>
    </source>
</evidence>
<keyword evidence="4" id="KW-0456">Lyase</keyword>
<reference evidence="6" key="1">
    <citation type="journal article" date="2023" name="Mol. Phylogenet. Evol.">
        <title>Genome-scale phylogeny and comparative genomics of the fungal order Sordariales.</title>
        <authorList>
            <person name="Hensen N."/>
            <person name="Bonometti L."/>
            <person name="Westerberg I."/>
            <person name="Brannstrom I.O."/>
            <person name="Guillou S."/>
            <person name="Cros-Aarteil S."/>
            <person name="Calhoun S."/>
            <person name="Haridas S."/>
            <person name="Kuo A."/>
            <person name="Mondo S."/>
            <person name="Pangilinan J."/>
            <person name="Riley R."/>
            <person name="LaButti K."/>
            <person name="Andreopoulos B."/>
            <person name="Lipzen A."/>
            <person name="Chen C."/>
            <person name="Yan M."/>
            <person name="Daum C."/>
            <person name="Ng V."/>
            <person name="Clum A."/>
            <person name="Steindorff A."/>
            <person name="Ohm R.A."/>
            <person name="Martin F."/>
            <person name="Silar P."/>
            <person name="Natvig D.O."/>
            <person name="Lalanne C."/>
            <person name="Gautier V."/>
            <person name="Ament-Velasquez S.L."/>
            <person name="Kruys A."/>
            <person name="Hutchinson M.I."/>
            <person name="Powell A.J."/>
            <person name="Barry K."/>
            <person name="Miller A.N."/>
            <person name="Grigoriev I.V."/>
            <person name="Debuchy R."/>
            <person name="Gladieux P."/>
            <person name="Hiltunen Thoren M."/>
            <person name="Johannesson H."/>
        </authorList>
    </citation>
    <scope>NUCLEOTIDE SEQUENCE</scope>
    <source>
        <strain evidence="6">CBS 731.68</strain>
    </source>
</reference>
<gene>
    <name evidence="6" type="ORF">N657DRAFT_564577</name>
</gene>